<sequence length="246" mass="27326">MKNCQLAYTPRGTFACTTWQTRPHDKQACKPQRDLLATTSKPRCGLLANESQQQATLWLAGKHASHNVACCACKPSLHKKSCKITLIVTGYSQQSLPTPPRFEDEVKKGCALECSSSDSLEQHKSCRGHYNSHQHSHCYDSSILTTTPKLSSISGSKTETSSTDASTRASSSPKELDQSEEIFSSVNNGSDMEREWVEEDVPGVYITIRELPRGIRELCRVRFRSVFYQPLSFDSSSSTIVVVLTE</sequence>
<comment type="subcellular location">
    <subcellularLocation>
        <location evidence="1">Nucleus</location>
    </subcellularLocation>
</comment>
<evidence type="ECO:0000256" key="3">
    <source>
        <dbReference type="ARBA" id="ARBA00023242"/>
    </source>
</evidence>
<evidence type="ECO:0000256" key="4">
    <source>
        <dbReference type="SAM" id="MobiDB-lite"/>
    </source>
</evidence>
<protein>
    <recommendedName>
        <fullName evidence="5">BRX domain-containing protein</fullName>
    </recommendedName>
</protein>
<evidence type="ECO:0000256" key="2">
    <source>
        <dbReference type="ARBA" id="ARBA00009057"/>
    </source>
</evidence>
<proteinExistence type="inferred from homology"/>
<reference evidence="6 7" key="1">
    <citation type="submission" date="2020-08" db="EMBL/GenBank/DDBJ databases">
        <title>Plant Genome Project.</title>
        <authorList>
            <person name="Zhang R.-G."/>
        </authorList>
    </citation>
    <scope>NUCLEOTIDE SEQUENCE [LARGE SCALE GENOMIC DNA]</scope>
    <source>
        <tissue evidence="6">Rhizome</tissue>
    </source>
</reference>
<dbReference type="GO" id="GO:0005634">
    <property type="term" value="C:nucleus"/>
    <property type="evidence" value="ECO:0007669"/>
    <property type="project" value="UniProtKB-SubCell"/>
</dbReference>
<comment type="similarity">
    <text evidence="2">Belongs to the BRX family.</text>
</comment>
<organism evidence="6 7">
    <name type="scientific">Zingiber officinale</name>
    <name type="common">Ginger</name>
    <name type="synonym">Amomum zingiber</name>
    <dbReference type="NCBI Taxonomy" id="94328"/>
    <lineage>
        <taxon>Eukaryota</taxon>
        <taxon>Viridiplantae</taxon>
        <taxon>Streptophyta</taxon>
        <taxon>Embryophyta</taxon>
        <taxon>Tracheophyta</taxon>
        <taxon>Spermatophyta</taxon>
        <taxon>Magnoliopsida</taxon>
        <taxon>Liliopsida</taxon>
        <taxon>Zingiberales</taxon>
        <taxon>Zingiberaceae</taxon>
        <taxon>Zingiber</taxon>
    </lineage>
</organism>
<dbReference type="PANTHER" id="PTHR46058:SF3">
    <property type="entry name" value="PROTEIN BREVIS RADIX-LIKE 4"/>
    <property type="match status" value="1"/>
</dbReference>
<comment type="caution">
    <text evidence="6">The sequence shown here is derived from an EMBL/GenBank/DDBJ whole genome shotgun (WGS) entry which is preliminary data.</text>
</comment>
<feature type="region of interest" description="Disordered" evidence="4">
    <location>
        <begin position="150"/>
        <end position="181"/>
    </location>
</feature>
<feature type="domain" description="BRX" evidence="5">
    <location>
        <begin position="194"/>
        <end position="246"/>
    </location>
</feature>
<dbReference type="InterPro" id="IPR044532">
    <property type="entry name" value="BRX-like"/>
</dbReference>
<dbReference type="PROSITE" id="PS51514">
    <property type="entry name" value="BRX"/>
    <property type="match status" value="1"/>
</dbReference>
<dbReference type="Pfam" id="PF08381">
    <property type="entry name" value="BRX"/>
    <property type="match status" value="1"/>
</dbReference>
<dbReference type="Proteomes" id="UP000734854">
    <property type="component" value="Unassembled WGS sequence"/>
</dbReference>
<evidence type="ECO:0000256" key="1">
    <source>
        <dbReference type="ARBA" id="ARBA00004123"/>
    </source>
</evidence>
<gene>
    <name evidence="6" type="ORF">ZIOFF_018506</name>
</gene>
<feature type="compositionally biased region" description="Low complexity" evidence="4">
    <location>
        <begin position="151"/>
        <end position="172"/>
    </location>
</feature>
<keyword evidence="7" id="KW-1185">Reference proteome</keyword>
<evidence type="ECO:0000259" key="5">
    <source>
        <dbReference type="PROSITE" id="PS51514"/>
    </source>
</evidence>
<evidence type="ECO:0000313" key="6">
    <source>
        <dbReference type="EMBL" id="KAG6521389.1"/>
    </source>
</evidence>
<dbReference type="PANTHER" id="PTHR46058">
    <property type="entry name" value="PROTEIN BREVIS RADIX-LIKE 1"/>
    <property type="match status" value="1"/>
</dbReference>
<name>A0A8J5H8A8_ZINOF</name>
<evidence type="ECO:0000313" key="7">
    <source>
        <dbReference type="Proteomes" id="UP000734854"/>
    </source>
</evidence>
<accession>A0A8J5H8A8</accession>
<keyword evidence="3" id="KW-0539">Nucleus</keyword>
<dbReference type="InterPro" id="IPR013591">
    <property type="entry name" value="Brevis_radix_dom"/>
</dbReference>
<dbReference type="AlphaFoldDB" id="A0A8J5H8A8"/>
<dbReference type="EMBL" id="JACMSC010000005">
    <property type="protein sequence ID" value="KAG6521389.1"/>
    <property type="molecule type" value="Genomic_DNA"/>
</dbReference>